<feature type="non-terminal residue" evidence="2">
    <location>
        <position position="1"/>
    </location>
</feature>
<evidence type="ECO:0000313" key="2">
    <source>
        <dbReference type="EMBL" id="KKL25836.1"/>
    </source>
</evidence>
<sequence>RAAAKGHKPSNRERADRGQGGGDSVKGNSQPGGVEARVARPDQIDLIAEAARAAARAAKVVEVVETPEVPEPVKASALAEALESQLISRR</sequence>
<accession>A0A0F9E7N6</accession>
<feature type="region of interest" description="Disordered" evidence="1">
    <location>
        <begin position="1"/>
        <end position="40"/>
    </location>
</feature>
<dbReference type="AlphaFoldDB" id="A0A0F9E7N6"/>
<evidence type="ECO:0000256" key="1">
    <source>
        <dbReference type="SAM" id="MobiDB-lite"/>
    </source>
</evidence>
<reference evidence="2" key="1">
    <citation type="journal article" date="2015" name="Nature">
        <title>Complex archaea that bridge the gap between prokaryotes and eukaryotes.</title>
        <authorList>
            <person name="Spang A."/>
            <person name="Saw J.H."/>
            <person name="Jorgensen S.L."/>
            <person name="Zaremba-Niedzwiedzka K."/>
            <person name="Martijn J."/>
            <person name="Lind A.E."/>
            <person name="van Eijk R."/>
            <person name="Schleper C."/>
            <person name="Guy L."/>
            <person name="Ettema T.J."/>
        </authorList>
    </citation>
    <scope>NUCLEOTIDE SEQUENCE</scope>
</reference>
<organism evidence="2">
    <name type="scientific">marine sediment metagenome</name>
    <dbReference type="NCBI Taxonomy" id="412755"/>
    <lineage>
        <taxon>unclassified sequences</taxon>
        <taxon>metagenomes</taxon>
        <taxon>ecological metagenomes</taxon>
    </lineage>
</organism>
<protein>
    <submittedName>
        <fullName evidence="2">Uncharacterized protein</fullName>
    </submittedName>
</protein>
<dbReference type="EMBL" id="LAZR01036064">
    <property type="protein sequence ID" value="KKL25836.1"/>
    <property type="molecule type" value="Genomic_DNA"/>
</dbReference>
<gene>
    <name evidence="2" type="ORF">LCGC14_2401280</name>
</gene>
<proteinExistence type="predicted"/>
<comment type="caution">
    <text evidence="2">The sequence shown here is derived from an EMBL/GenBank/DDBJ whole genome shotgun (WGS) entry which is preliminary data.</text>
</comment>
<name>A0A0F9E7N6_9ZZZZ</name>